<dbReference type="SUPFAM" id="SSF52266">
    <property type="entry name" value="SGNH hydrolase"/>
    <property type="match status" value="1"/>
</dbReference>
<accession>A0ABS5QGM0</accession>
<evidence type="ECO:0000313" key="2">
    <source>
        <dbReference type="EMBL" id="MBS7812528.1"/>
    </source>
</evidence>
<gene>
    <name evidence="2" type="ORF">KHU32_16370</name>
</gene>
<organism evidence="2 3">
    <name type="scientific">Roseococcus pinisoli</name>
    <dbReference type="NCBI Taxonomy" id="2835040"/>
    <lineage>
        <taxon>Bacteria</taxon>
        <taxon>Pseudomonadati</taxon>
        <taxon>Pseudomonadota</taxon>
        <taxon>Alphaproteobacteria</taxon>
        <taxon>Acetobacterales</taxon>
        <taxon>Roseomonadaceae</taxon>
        <taxon>Roseococcus</taxon>
    </lineage>
</organism>
<name>A0ABS5QGM0_9PROT</name>
<dbReference type="Proteomes" id="UP000766336">
    <property type="component" value="Unassembled WGS sequence"/>
</dbReference>
<feature type="chain" id="PRO_5045836174" evidence="1">
    <location>
        <begin position="22"/>
        <end position="244"/>
    </location>
</feature>
<keyword evidence="1" id="KW-0732">Signal</keyword>
<keyword evidence="2" id="KW-0378">Hydrolase</keyword>
<keyword evidence="3" id="KW-1185">Reference proteome</keyword>
<sequence length="244" mass="26593">MSFRAIPWLLAALLLALPARAAPDCDVPADYLSVPRPFFATARALQSGALRILVLGSGSVTGVGASTAEAAWPIRLQLLLAARYPQRDIEVTVRGGRGINVNDHLALLRSEPPGAAPALVLWQAGTVEAVRGMDPDEMTDAMMAGLERIRLWGADTVIIDPQFSRFLRTNTNIEPYREKLRLIAASAGAPVLRRYDLMQYWIDSGALDIERTPRREIPAAMDRLNDCLARALASLIVQGVTEAR</sequence>
<dbReference type="InterPro" id="IPR057572">
    <property type="entry name" value="NonGDSL"/>
</dbReference>
<dbReference type="Pfam" id="PF25182">
    <property type="entry name" value="NonGDSL"/>
    <property type="match status" value="1"/>
</dbReference>
<dbReference type="InterPro" id="IPR036514">
    <property type="entry name" value="SGNH_hydro_sf"/>
</dbReference>
<reference evidence="2 3" key="1">
    <citation type="submission" date="2021-05" db="EMBL/GenBank/DDBJ databases">
        <title>Roseococcus sp. XZZS9, whole genome shotgun sequencing project.</title>
        <authorList>
            <person name="Zhao G."/>
            <person name="Shen L."/>
        </authorList>
    </citation>
    <scope>NUCLEOTIDE SEQUENCE [LARGE SCALE GENOMIC DNA]</scope>
    <source>
        <strain evidence="2 3">XZZS9</strain>
    </source>
</reference>
<evidence type="ECO:0000256" key="1">
    <source>
        <dbReference type="SAM" id="SignalP"/>
    </source>
</evidence>
<feature type="signal peptide" evidence="1">
    <location>
        <begin position="1"/>
        <end position="21"/>
    </location>
</feature>
<dbReference type="EMBL" id="JAHCDA010000003">
    <property type="protein sequence ID" value="MBS7812528.1"/>
    <property type="molecule type" value="Genomic_DNA"/>
</dbReference>
<dbReference type="RefSeq" id="WP_213671229.1">
    <property type="nucleotide sequence ID" value="NZ_JAHCDA010000003.1"/>
</dbReference>
<comment type="caution">
    <text evidence="2">The sequence shown here is derived from an EMBL/GenBank/DDBJ whole genome shotgun (WGS) entry which is preliminary data.</text>
</comment>
<evidence type="ECO:0000313" key="3">
    <source>
        <dbReference type="Proteomes" id="UP000766336"/>
    </source>
</evidence>
<dbReference type="GO" id="GO:0016787">
    <property type="term" value="F:hydrolase activity"/>
    <property type="evidence" value="ECO:0007669"/>
    <property type="project" value="UniProtKB-KW"/>
</dbReference>
<proteinExistence type="predicted"/>
<protein>
    <submittedName>
        <fullName evidence="2">SGNH/GDSL hydrolase family protein</fullName>
    </submittedName>
</protein>
<dbReference type="Gene3D" id="3.40.50.1110">
    <property type="entry name" value="SGNH hydrolase"/>
    <property type="match status" value="1"/>
</dbReference>
<dbReference type="CDD" id="cd00229">
    <property type="entry name" value="SGNH_hydrolase"/>
    <property type="match status" value="1"/>
</dbReference>